<dbReference type="EMBL" id="CP159992">
    <property type="protein sequence ID" value="XCP96136.1"/>
    <property type="molecule type" value="Genomic_DNA"/>
</dbReference>
<dbReference type="RefSeq" id="WP_366294490.1">
    <property type="nucleotide sequence ID" value="NZ_CP159992.1"/>
</dbReference>
<proteinExistence type="predicted"/>
<accession>A0AAU8NEN1</accession>
<sequence>MEHTYGDFMTQEQVNAVSFVVISEDVGRTTYGGAMILKPIVKIETEVLPYHLKYSVSFGYILRNKELHTVEIEISNKDGDVVDISDITKVQFSDTSLYDDEGNRQDFSLIGDAGLTSSPGIHLQEYGKFSIKIKFNGEVLGETFFVVMPTGSYNEGVNYE</sequence>
<gene>
    <name evidence="1" type="ORF">ABXS70_05325</name>
</gene>
<dbReference type="AlphaFoldDB" id="A0AAU8NEN1"/>
<evidence type="ECO:0000313" key="1">
    <source>
        <dbReference type="EMBL" id="XCP96136.1"/>
    </source>
</evidence>
<reference evidence="1" key="1">
    <citation type="submission" date="2024-05" db="EMBL/GenBank/DDBJ databases">
        <title>Draft genome assemblies of 36 bacteria isolated from hibernating arctic ground squirrels.</title>
        <authorList>
            <person name="McKee H."/>
            <person name="Mullen L."/>
            <person name="Drown D.M."/>
            <person name="Duddleston K.N."/>
        </authorList>
    </citation>
    <scope>NUCLEOTIDE SEQUENCE</scope>
    <source>
        <strain evidence="1">AN1007</strain>
    </source>
</reference>
<name>A0AAU8NEN1_9BACL</name>
<protein>
    <recommendedName>
        <fullName evidence="2">DUF4352 domain-containing protein</fullName>
    </recommendedName>
</protein>
<organism evidence="1">
    <name type="scientific">Paenibacillus sp. AN1007</name>
    <dbReference type="NCBI Taxonomy" id="3151385"/>
    <lineage>
        <taxon>Bacteria</taxon>
        <taxon>Bacillati</taxon>
        <taxon>Bacillota</taxon>
        <taxon>Bacilli</taxon>
        <taxon>Bacillales</taxon>
        <taxon>Paenibacillaceae</taxon>
        <taxon>Paenibacillus</taxon>
    </lineage>
</organism>
<evidence type="ECO:0008006" key="2">
    <source>
        <dbReference type="Google" id="ProtNLM"/>
    </source>
</evidence>